<dbReference type="InterPro" id="IPR002545">
    <property type="entry name" value="CheW-lke_dom"/>
</dbReference>
<dbReference type="EMBL" id="DVJJ01000075">
    <property type="protein sequence ID" value="HIS64652.1"/>
    <property type="molecule type" value="Genomic_DNA"/>
</dbReference>
<proteinExistence type="predicted"/>
<dbReference type="InterPro" id="IPR039315">
    <property type="entry name" value="CheW"/>
</dbReference>
<organism evidence="2 3">
    <name type="scientific">Candidatus Avoscillospira avistercoris</name>
    <dbReference type="NCBI Taxonomy" id="2840707"/>
    <lineage>
        <taxon>Bacteria</taxon>
        <taxon>Bacillati</taxon>
        <taxon>Bacillota</taxon>
        <taxon>Clostridia</taxon>
        <taxon>Eubacteriales</taxon>
        <taxon>Oscillospiraceae</taxon>
        <taxon>Oscillospiraceae incertae sedis</taxon>
        <taxon>Candidatus Avoscillospira</taxon>
    </lineage>
</organism>
<dbReference type="Proteomes" id="UP000886741">
    <property type="component" value="Unassembled WGS sequence"/>
</dbReference>
<evidence type="ECO:0000259" key="1">
    <source>
        <dbReference type="PROSITE" id="PS50851"/>
    </source>
</evidence>
<comment type="caution">
    <text evidence="2">The sequence shown here is derived from an EMBL/GenBank/DDBJ whole genome shotgun (WGS) entry which is preliminary data.</text>
</comment>
<dbReference type="GO" id="GO:0006935">
    <property type="term" value="P:chemotaxis"/>
    <property type="evidence" value="ECO:0007669"/>
    <property type="project" value="InterPro"/>
</dbReference>
<dbReference type="AlphaFoldDB" id="A0A9D1F8W4"/>
<dbReference type="GO" id="GO:0005829">
    <property type="term" value="C:cytosol"/>
    <property type="evidence" value="ECO:0007669"/>
    <property type="project" value="TreeGrafter"/>
</dbReference>
<reference evidence="2" key="2">
    <citation type="journal article" date="2021" name="PeerJ">
        <title>Extensive microbial diversity within the chicken gut microbiome revealed by metagenomics and culture.</title>
        <authorList>
            <person name="Gilroy R."/>
            <person name="Ravi A."/>
            <person name="Getino M."/>
            <person name="Pursley I."/>
            <person name="Horton D.L."/>
            <person name="Alikhan N.F."/>
            <person name="Baker D."/>
            <person name="Gharbi K."/>
            <person name="Hall N."/>
            <person name="Watson M."/>
            <person name="Adriaenssens E.M."/>
            <person name="Foster-Nyarko E."/>
            <person name="Jarju S."/>
            <person name="Secka A."/>
            <person name="Antonio M."/>
            <person name="Oren A."/>
            <person name="Chaudhuri R.R."/>
            <person name="La Ragione R."/>
            <person name="Hildebrand F."/>
            <person name="Pallen M.J."/>
        </authorList>
    </citation>
    <scope>NUCLEOTIDE SEQUENCE</scope>
    <source>
        <strain evidence="2">ChiBcec16-1751</strain>
    </source>
</reference>
<dbReference type="SMART" id="SM00260">
    <property type="entry name" value="CheW"/>
    <property type="match status" value="1"/>
</dbReference>
<name>A0A9D1F8W4_9FIRM</name>
<dbReference type="Gene3D" id="2.30.30.40">
    <property type="entry name" value="SH3 Domains"/>
    <property type="match status" value="1"/>
</dbReference>
<evidence type="ECO:0000313" key="2">
    <source>
        <dbReference type="EMBL" id="HIS64652.1"/>
    </source>
</evidence>
<dbReference type="PANTHER" id="PTHR22617:SF43">
    <property type="entry name" value="PROTEIN PILI"/>
    <property type="match status" value="1"/>
</dbReference>
<accession>A0A9D1F8W4</accession>
<dbReference type="GO" id="GO:0007165">
    <property type="term" value="P:signal transduction"/>
    <property type="evidence" value="ECO:0007669"/>
    <property type="project" value="InterPro"/>
</dbReference>
<gene>
    <name evidence="2" type="ORF">IAA83_04685</name>
</gene>
<dbReference type="Gene3D" id="2.40.50.180">
    <property type="entry name" value="CheA-289, Domain 4"/>
    <property type="match status" value="1"/>
</dbReference>
<protein>
    <submittedName>
        <fullName evidence="2">Purine-binding chemotaxis protein CheW</fullName>
    </submittedName>
</protein>
<sequence length="154" mass="16970">MEDYELQTEQVQAPDTADDTLCKYLLFRSDALLFGAAADYVVEIITNHPITPIPLVPSYVCGIINLRGQIIPIVDIRIMLGQMPTNRDCIIILTINGMLVGVLVDTVLRMIDLDTATLCMSPAKEHQRLVSGMCSLPDGETMLEFDCANLLTQA</sequence>
<feature type="domain" description="CheW-like" evidence="1">
    <location>
        <begin position="21"/>
        <end position="154"/>
    </location>
</feature>
<evidence type="ECO:0000313" key="3">
    <source>
        <dbReference type="Proteomes" id="UP000886741"/>
    </source>
</evidence>
<dbReference type="PROSITE" id="PS50851">
    <property type="entry name" value="CHEW"/>
    <property type="match status" value="1"/>
</dbReference>
<dbReference type="PANTHER" id="PTHR22617">
    <property type="entry name" value="CHEMOTAXIS SENSOR HISTIDINE KINASE-RELATED"/>
    <property type="match status" value="1"/>
</dbReference>
<dbReference type="SUPFAM" id="SSF50341">
    <property type="entry name" value="CheW-like"/>
    <property type="match status" value="1"/>
</dbReference>
<dbReference type="Pfam" id="PF01584">
    <property type="entry name" value="CheW"/>
    <property type="match status" value="1"/>
</dbReference>
<dbReference type="InterPro" id="IPR036061">
    <property type="entry name" value="CheW-like_dom_sf"/>
</dbReference>
<reference evidence="2" key="1">
    <citation type="submission" date="2020-10" db="EMBL/GenBank/DDBJ databases">
        <authorList>
            <person name="Gilroy R."/>
        </authorList>
    </citation>
    <scope>NUCLEOTIDE SEQUENCE</scope>
    <source>
        <strain evidence="2">ChiBcec16-1751</strain>
    </source>
</reference>